<dbReference type="RefSeq" id="WP_191623444.1">
    <property type="nucleotide sequence ID" value="NZ_CABPRW010000009.1"/>
</dbReference>
<dbReference type="Proteomes" id="UP000382577">
    <property type="component" value="Unassembled WGS sequence"/>
</dbReference>
<dbReference type="InterPro" id="IPR006521">
    <property type="entry name" value="Tail_protein_I"/>
</dbReference>
<organism evidence="1 2">
    <name type="scientific">Pandoraea fibrosis</name>
    <dbReference type="NCBI Taxonomy" id="1891094"/>
    <lineage>
        <taxon>Bacteria</taxon>
        <taxon>Pseudomonadati</taxon>
        <taxon>Pseudomonadota</taxon>
        <taxon>Betaproteobacteria</taxon>
        <taxon>Burkholderiales</taxon>
        <taxon>Burkholderiaceae</taxon>
        <taxon>Pandoraea</taxon>
    </lineage>
</organism>
<accession>A0A5E4XFG2</accession>
<reference evidence="1 2" key="1">
    <citation type="submission" date="2019-08" db="EMBL/GenBank/DDBJ databases">
        <authorList>
            <person name="Peeters C."/>
        </authorList>
    </citation>
    <scope>NUCLEOTIDE SEQUENCE [LARGE SCALE GENOMIC DNA]</scope>
    <source>
        <strain evidence="1 2">LMG 31113</strain>
    </source>
</reference>
<protein>
    <submittedName>
        <fullName evidence="1">Phage tail protein I</fullName>
    </submittedName>
</protein>
<sequence>MANLLPSNATALEQKLAQVGARISDIPVPITDLIDSDNCPERFLPWLAWHFCVLTWRDDWPVAIKRAYIKSAIPIARQRGTVAAVEAAVASLGSHVSIREWFNMEPPGKPHTFDVTFSVAGGPYVPPERIEDIIDAVRHAKPLREHFKFYIAQNVQGAVEVAASIRVVMHHRVSALEETA</sequence>
<dbReference type="EMBL" id="CABPRW010000009">
    <property type="protein sequence ID" value="VVE35124.1"/>
    <property type="molecule type" value="Genomic_DNA"/>
</dbReference>
<evidence type="ECO:0000313" key="2">
    <source>
        <dbReference type="Proteomes" id="UP000382577"/>
    </source>
</evidence>
<evidence type="ECO:0000313" key="1">
    <source>
        <dbReference type="EMBL" id="VVE35124.1"/>
    </source>
</evidence>
<name>A0A5E4XFG2_9BURK</name>
<dbReference type="NCBIfam" id="TIGR01634">
    <property type="entry name" value="tail_P2_I"/>
    <property type="match status" value="1"/>
</dbReference>
<dbReference type="AlphaFoldDB" id="A0A5E4XFG2"/>
<gene>
    <name evidence="1" type="ORF">PFI31113_03820</name>
</gene>
<dbReference type="Pfam" id="PF09684">
    <property type="entry name" value="Tail_P2_I"/>
    <property type="match status" value="1"/>
</dbReference>
<proteinExistence type="predicted"/>